<gene>
    <name evidence="2" type="ordered locus">Bcen_6294</name>
</gene>
<name>A0A0H2Y3Q8_BURO1</name>
<proteinExistence type="predicted"/>
<protein>
    <submittedName>
        <fullName evidence="2">Bifunctional deaminase-reductase-like protein</fullName>
    </submittedName>
</protein>
<dbReference type="EMBL" id="CP000380">
    <property type="protein sequence ID" value="ABF81157.1"/>
    <property type="molecule type" value="Genomic_DNA"/>
</dbReference>
<dbReference type="SUPFAM" id="SSF53597">
    <property type="entry name" value="Dihydrofolate reductase-like"/>
    <property type="match status" value="1"/>
</dbReference>
<evidence type="ECO:0000259" key="1">
    <source>
        <dbReference type="Pfam" id="PF01872"/>
    </source>
</evidence>
<dbReference type="Pfam" id="PF01872">
    <property type="entry name" value="RibD_C"/>
    <property type="match status" value="1"/>
</dbReference>
<accession>A0A0H2Y3Q8</accession>
<dbReference type="InterPro" id="IPR050765">
    <property type="entry name" value="Riboflavin_Biosynth_HTPR"/>
</dbReference>
<dbReference type="HOGENOM" id="CLU_043966_4_2_4"/>
<dbReference type="InterPro" id="IPR024072">
    <property type="entry name" value="DHFR-like_dom_sf"/>
</dbReference>
<dbReference type="Gene3D" id="3.40.430.10">
    <property type="entry name" value="Dihydrofolate Reductase, subunit A"/>
    <property type="match status" value="1"/>
</dbReference>
<dbReference type="AlphaFoldDB" id="A0A0H2Y3Q8"/>
<dbReference type="GO" id="GO:0009231">
    <property type="term" value="P:riboflavin biosynthetic process"/>
    <property type="evidence" value="ECO:0007669"/>
    <property type="project" value="InterPro"/>
</dbReference>
<dbReference type="InterPro" id="IPR002734">
    <property type="entry name" value="RibDG_C"/>
</dbReference>
<feature type="domain" description="Bacterial bifunctional deaminase-reductase C-terminal" evidence="1">
    <location>
        <begin position="4"/>
        <end position="165"/>
    </location>
</feature>
<evidence type="ECO:0000313" key="2">
    <source>
        <dbReference type="EMBL" id="ABF81157.1"/>
    </source>
</evidence>
<organism evidence="2">
    <name type="scientific">Burkholderia orbicola (strain AU 1054)</name>
    <dbReference type="NCBI Taxonomy" id="331271"/>
    <lineage>
        <taxon>Bacteria</taxon>
        <taxon>Pseudomonadati</taxon>
        <taxon>Pseudomonadota</taxon>
        <taxon>Betaproteobacteria</taxon>
        <taxon>Burkholderiales</taxon>
        <taxon>Burkholderiaceae</taxon>
        <taxon>Burkholderia</taxon>
        <taxon>Burkholderia cepacia complex</taxon>
        <taxon>Burkholderia orbicola</taxon>
    </lineage>
</organism>
<dbReference type="GO" id="GO:0008703">
    <property type="term" value="F:5-amino-6-(5-phosphoribosylamino)uracil reductase activity"/>
    <property type="evidence" value="ECO:0007669"/>
    <property type="project" value="InterPro"/>
</dbReference>
<dbReference type="PANTHER" id="PTHR38011">
    <property type="entry name" value="DIHYDROFOLATE REDUCTASE FAMILY PROTEIN (AFU_ORTHOLOGUE AFUA_8G06820)"/>
    <property type="match status" value="1"/>
</dbReference>
<sequence>MRPRVSVFLALSLDGFIAGENDDLSWLEPFSSDSPDDTGYTALMNGIDVIVMGRNTYDTVINFDPWPYAGKRMVVMTRRELASRHGEEPFDGALATLLDRLAAQGHRHVYLDGGLTAREGIKAGVVDRITLSWVPIVLGKGIPLFGAELPQTLLRLDDTKRLPSGLMQATYVPVMQD</sequence>
<dbReference type="PANTHER" id="PTHR38011:SF11">
    <property type="entry name" value="2,5-DIAMINO-6-RIBOSYLAMINO-4(3H)-PYRIMIDINONE 5'-PHOSPHATE REDUCTASE"/>
    <property type="match status" value="1"/>
</dbReference>
<reference evidence="2" key="1">
    <citation type="submission" date="2006-05" db="EMBL/GenBank/DDBJ databases">
        <title>Complete sequence of chromosome 3 of Burkholderia cenocepacia AU 1054.</title>
        <authorList>
            <consortium name="US DOE Joint Genome Institute"/>
            <person name="Copeland A."/>
            <person name="Lucas S."/>
            <person name="Lapidus A."/>
            <person name="Barry K."/>
            <person name="Detter J.C."/>
            <person name="Glavina del Rio T."/>
            <person name="Hammon N."/>
            <person name="Israni S."/>
            <person name="Dalin E."/>
            <person name="Tice H."/>
            <person name="Pitluck S."/>
            <person name="Chain P."/>
            <person name="Malfatti S."/>
            <person name="Shin M."/>
            <person name="Vergez L."/>
            <person name="Schmutz J."/>
            <person name="Larimer F."/>
            <person name="Land M."/>
            <person name="Hauser L."/>
            <person name="Kyrpides N."/>
            <person name="Lykidis A."/>
            <person name="LiPuma J.J."/>
            <person name="Konstantinidis K."/>
            <person name="Tiedje J.M."/>
            <person name="Richardson P."/>
        </authorList>
    </citation>
    <scope>NUCLEOTIDE SEQUENCE [LARGE SCALE GENOMIC DNA]</scope>
    <source>
        <strain evidence="2">AU 1054</strain>
    </source>
</reference>